<dbReference type="HOGENOM" id="CLU_039745_1_0_1"/>
<dbReference type="InterPro" id="IPR036249">
    <property type="entry name" value="Thioredoxin-like_sf"/>
</dbReference>
<evidence type="ECO:0000313" key="3">
    <source>
        <dbReference type="EMBL" id="EMC95726.1"/>
    </source>
</evidence>
<reference evidence="3 4" key="1">
    <citation type="journal article" date="2012" name="PLoS Pathog.">
        <title>Diverse lifestyles and strategies of plant pathogenesis encoded in the genomes of eighteen Dothideomycetes fungi.</title>
        <authorList>
            <person name="Ohm R.A."/>
            <person name="Feau N."/>
            <person name="Henrissat B."/>
            <person name="Schoch C.L."/>
            <person name="Horwitz B.A."/>
            <person name="Barry K.W."/>
            <person name="Condon B.J."/>
            <person name="Copeland A.C."/>
            <person name="Dhillon B."/>
            <person name="Glaser F."/>
            <person name="Hesse C.N."/>
            <person name="Kosti I."/>
            <person name="LaButti K."/>
            <person name="Lindquist E.A."/>
            <person name="Lucas S."/>
            <person name="Salamov A.A."/>
            <person name="Bradshaw R.E."/>
            <person name="Ciuffetti L."/>
            <person name="Hamelin R.C."/>
            <person name="Kema G.H.J."/>
            <person name="Lawrence C."/>
            <person name="Scott J.A."/>
            <person name="Spatafora J.W."/>
            <person name="Turgeon B.G."/>
            <person name="de Wit P.J.G.M."/>
            <person name="Zhong S."/>
            <person name="Goodwin S.B."/>
            <person name="Grigoriev I.V."/>
        </authorList>
    </citation>
    <scope>NUCLEOTIDE SEQUENCE [LARGE SCALE GENOMIC DNA]</scope>
    <source>
        <strain evidence="3 4">UAMH 10762</strain>
    </source>
</reference>
<protein>
    <submittedName>
        <fullName evidence="3">Uncharacterized protein</fullName>
    </submittedName>
</protein>
<dbReference type="CDD" id="cd00570">
    <property type="entry name" value="GST_N_family"/>
    <property type="match status" value="1"/>
</dbReference>
<evidence type="ECO:0000313" key="4">
    <source>
        <dbReference type="Proteomes" id="UP000011761"/>
    </source>
</evidence>
<dbReference type="GeneID" id="19107734"/>
<dbReference type="RefSeq" id="XP_007677128.1">
    <property type="nucleotide sequence ID" value="XM_007678938.1"/>
</dbReference>
<dbReference type="AlphaFoldDB" id="M2MGG9"/>
<dbReference type="eggNOG" id="ENOG502QQBG">
    <property type="taxonomic scope" value="Eukaryota"/>
</dbReference>
<name>M2MGG9_BAUPA</name>
<dbReference type="Gene3D" id="3.40.30.110">
    <property type="match status" value="2"/>
</dbReference>
<dbReference type="Proteomes" id="UP000011761">
    <property type="component" value="Unassembled WGS sequence"/>
</dbReference>
<proteinExistence type="predicted"/>
<evidence type="ECO:0000259" key="2">
    <source>
        <dbReference type="Pfam" id="PF25907"/>
    </source>
</evidence>
<feature type="domain" description="DUF7962" evidence="2">
    <location>
        <begin position="111"/>
        <end position="215"/>
    </location>
</feature>
<feature type="domain" description="GST N-terminal" evidence="1">
    <location>
        <begin position="7"/>
        <end position="76"/>
    </location>
</feature>
<dbReference type="SUPFAM" id="SSF52833">
    <property type="entry name" value="Thioredoxin-like"/>
    <property type="match status" value="1"/>
</dbReference>
<dbReference type="Pfam" id="PF25907">
    <property type="entry name" value="DUF7962"/>
    <property type="match status" value="1"/>
</dbReference>
<keyword evidence="4" id="KW-1185">Reference proteome</keyword>
<dbReference type="InterPro" id="IPR058268">
    <property type="entry name" value="DUF7962"/>
</dbReference>
<dbReference type="OrthoDB" id="202840at2759"/>
<organism evidence="3 4">
    <name type="scientific">Baudoinia panamericana (strain UAMH 10762)</name>
    <name type="common">Angels' share fungus</name>
    <name type="synonym">Baudoinia compniacensis (strain UAMH 10762)</name>
    <dbReference type="NCBI Taxonomy" id="717646"/>
    <lineage>
        <taxon>Eukaryota</taxon>
        <taxon>Fungi</taxon>
        <taxon>Dikarya</taxon>
        <taxon>Ascomycota</taxon>
        <taxon>Pezizomycotina</taxon>
        <taxon>Dothideomycetes</taxon>
        <taxon>Dothideomycetidae</taxon>
        <taxon>Mycosphaerellales</taxon>
        <taxon>Teratosphaeriaceae</taxon>
        <taxon>Baudoinia</taxon>
    </lineage>
</organism>
<dbReference type="Pfam" id="PF13417">
    <property type="entry name" value="GST_N_3"/>
    <property type="match status" value="1"/>
</dbReference>
<evidence type="ECO:0000259" key="1">
    <source>
        <dbReference type="Pfam" id="PF13417"/>
    </source>
</evidence>
<dbReference type="InterPro" id="IPR004045">
    <property type="entry name" value="Glutathione_S-Trfase_N"/>
</dbReference>
<accession>M2MGG9</accession>
<dbReference type="OMA" id="WIESMPD"/>
<dbReference type="EMBL" id="KB445556">
    <property type="protein sequence ID" value="EMC95726.1"/>
    <property type="molecule type" value="Genomic_DNA"/>
</dbReference>
<sequence length="309" mass="33516">MSEHPILFEYERSPYAQKIRLLLAAAGVSVRRCDQPAVLPRPDLEALGITYRRIPLLAIGKDVYCDSSLIIDTIMQHLAKAGAVPTSSADKAFQDWGNATFHAALGMIPSAALQDKAFVKDRASIFPKITRKDITELRPSALASFRARCKQVEDNFLPSMDGPFTHGKTVSLSEVHYMWSIRWGLMSLGAAKEAGFGKDAFPKLWKAIGSLPTATPEALSSDKTIEAIRGAGQPKMGPKGVMADDPLNLAAGTPISIESEDAEPGAHPQVGKLVGTGPDEVVVEVGKDGVRAHFPRVGYYFRRQETSKM</sequence>
<dbReference type="KEGG" id="bcom:BAUCODRAFT_123025"/>
<gene>
    <name evidence="3" type="ORF">BAUCODRAFT_123025</name>
</gene>